<dbReference type="Gene3D" id="3.30.1360.130">
    <property type="entry name" value="Dipeptide transport protein"/>
    <property type="match status" value="1"/>
</dbReference>
<evidence type="ECO:0000313" key="1">
    <source>
        <dbReference type="EMBL" id="MBP1990238.1"/>
    </source>
</evidence>
<evidence type="ECO:0000313" key="2">
    <source>
        <dbReference type="Proteomes" id="UP001519287"/>
    </source>
</evidence>
<dbReference type="SUPFAM" id="SSF63992">
    <property type="entry name" value="Dipeptide transport protein"/>
    <property type="match status" value="1"/>
</dbReference>
<name>A0ABS4IRS2_9BACL</name>
<keyword evidence="1" id="KW-0645">Protease</keyword>
<keyword evidence="1" id="KW-0031">Aminopeptidase</keyword>
<gene>
    <name evidence="1" type="ORF">J2Z66_001836</name>
</gene>
<dbReference type="InterPro" id="IPR036177">
    <property type="entry name" value="Peptidase_M55_sf"/>
</dbReference>
<protein>
    <submittedName>
        <fullName evidence="1">D-amino peptidase</fullName>
        <ecNumber evidence="1">3.4.11.-</ecNumber>
    </submittedName>
</protein>
<organism evidence="1 2">
    <name type="scientific">Paenibacillus eucommiae</name>
    <dbReference type="NCBI Taxonomy" id="1355755"/>
    <lineage>
        <taxon>Bacteria</taxon>
        <taxon>Bacillati</taxon>
        <taxon>Bacillota</taxon>
        <taxon>Bacilli</taxon>
        <taxon>Bacillales</taxon>
        <taxon>Paenibacillaceae</taxon>
        <taxon>Paenibacillus</taxon>
    </lineage>
</organism>
<proteinExistence type="predicted"/>
<keyword evidence="1" id="KW-0378">Hydrolase</keyword>
<reference evidence="1 2" key="1">
    <citation type="submission" date="2021-03" db="EMBL/GenBank/DDBJ databases">
        <title>Genomic Encyclopedia of Type Strains, Phase IV (KMG-IV): sequencing the most valuable type-strain genomes for metagenomic binning, comparative biology and taxonomic classification.</title>
        <authorList>
            <person name="Goeker M."/>
        </authorList>
    </citation>
    <scope>NUCLEOTIDE SEQUENCE [LARGE SCALE GENOMIC DNA]</scope>
    <source>
        <strain evidence="1 2">DSM 26048</strain>
    </source>
</reference>
<dbReference type="InterPro" id="IPR027476">
    <property type="entry name" value="DppA_N"/>
</dbReference>
<keyword evidence="2" id="KW-1185">Reference proteome</keyword>
<accession>A0ABS4IRS2</accession>
<dbReference type="RefSeq" id="WP_209971026.1">
    <property type="nucleotide sequence ID" value="NZ_JAGGLB010000004.1"/>
</dbReference>
<dbReference type="Proteomes" id="UP001519287">
    <property type="component" value="Unassembled WGS sequence"/>
</dbReference>
<dbReference type="Gene3D" id="3.40.50.10780">
    <property type="entry name" value="Dipeptide transport protein"/>
    <property type="match status" value="1"/>
</dbReference>
<dbReference type="EC" id="3.4.11.-" evidence="1"/>
<sequence>MRFFIITDLEGVSQTDSFSQTRTSDNRFKGPSMKQLAKEVNAAMEGILSVYPDAAIDVFDGHGSGGLFAEDLAYGNYLPPSSGKRCHNLQGYAALLFVGQHAMAGTINAPLCHTFSSRDVMYYRLNDVFIGEFGTHALQAGIYSVPTIFLAGDDKAVLEARMHVPEIETAVTKVGKGLESAVHADPIEVLTVIKERVKRAAQRIHEIPPFTAIQAPYHFEARFYEPINKEWLSQHPEITLVDERTYRIVTVDLFQLPF</sequence>
<dbReference type="InterPro" id="IPR007035">
    <property type="entry name" value="Peptidase_M55"/>
</dbReference>
<dbReference type="GO" id="GO:0004177">
    <property type="term" value="F:aminopeptidase activity"/>
    <property type="evidence" value="ECO:0007669"/>
    <property type="project" value="UniProtKB-KW"/>
</dbReference>
<dbReference type="EMBL" id="JAGGLB010000004">
    <property type="protein sequence ID" value="MBP1990238.1"/>
    <property type="molecule type" value="Genomic_DNA"/>
</dbReference>
<comment type="caution">
    <text evidence="1">The sequence shown here is derived from an EMBL/GenBank/DDBJ whole genome shotgun (WGS) entry which is preliminary data.</text>
</comment>
<dbReference type="Pfam" id="PF04951">
    <property type="entry name" value="Peptidase_M55"/>
    <property type="match status" value="1"/>
</dbReference>